<proteinExistence type="predicted"/>
<dbReference type="Proteomes" id="UP001152795">
    <property type="component" value="Unassembled WGS sequence"/>
</dbReference>
<name>A0A7D9DSW4_PARCT</name>
<dbReference type="InterPro" id="IPR007842">
    <property type="entry name" value="HEPN_dom"/>
</dbReference>
<dbReference type="PANTHER" id="PTHR46919">
    <property type="entry name" value="ZINC FINGER, C3HC4 TYPE (RING FINGER) FAMILY PROTEIN"/>
    <property type="match status" value="1"/>
</dbReference>
<dbReference type="PANTHER" id="PTHR46919:SF2">
    <property type="entry name" value="SACSIN"/>
    <property type="match status" value="1"/>
</dbReference>
<reference evidence="1" key="1">
    <citation type="submission" date="2020-04" db="EMBL/GenBank/DDBJ databases">
        <authorList>
            <person name="Alioto T."/>
            <person name="Alioto T."/>
            <person name="Gomez Garrido J."/>
        </authorList>
    </citation>
    <scope>NUCLEOTIDE SEQUENCE</scope>
    <source>
        <strain evidence="1">A484AB</strain>
    </source>
</reference>
<organism evidence="1 2">
    <name type="scientific">Paramuricea clavata</name>
    <name type="common">Red gorgonian</name>
    <name type="synonym">Violescent sea-whip</name>
    <dbReference type="NCBI Taxonomy" id="317549"/>
    <lineage>
        <taxon>Eukaryota</taxon>
        <taxon>Metazoa</taxon>
        <taxon>Cnidaria</taxon>
        <taxon>Anthozoa</taxon>
        <taxon>Octocorallia</taxon>
        <taxon>Malacalcyonacea</taxon>
        <taxon>Plexauridae</taxon>
        <taxon>Paramuricea</taxon>
    </lineage>
</organism>
<protein>
    <submittedName>
        <fullName evidence="1">Uncharacterized protein</fullName>
    </submittedName>
</protein>
<dbReference type="OrthoDB" id="1262810at2759"/>
<gene>
    <name evidence="1" type="ORF">PACLA_8A047983</name>
</gene>
<dbReference type="InterPro" id="IPR058210">
    <property type="entry name" value="SACS/Nov_dom"/>
</dbReference>
<dbReference type="Gene3D" id="1.20.120.330">
    <property type="entry name" value="Nucleotidyltransferases domain 2"/>
    <property type="match status" value="1"/>
</dbReference>
<dbReference type="Pfam" id="PF05168">
    <property type="entry name" value="HEPN"/>
    <property type="match status" value="1"/>
</dbReference>
<dbReference type="SUPFAM" id="SSF81593">
    <property type="entry name" value="Nucleotidyltransferase substrate binding subunit/domain"/>
    <property type="match status" value="1"/>
</dbReference>
<dbReference type="SUPFAM" id="SSF55874">
    <property type="entry name" value="ATPase domain of HSP90 chaperone/DNA topoisomerase II/histidine kinase"/>
    <property type="match status" value="3"/>
</dbReference>
<accession>A0A7D9DSW4</accession>
<dbReference type="InterPro" id="IPR036890">
    <property type="entry name" value="HATPase_C_sf"/>
</dbReference>
<comment type="caution">
    <text evidence="1">The sequence shown here is derived from an EMBL/GenBank/DDBJ whole genome shotgun (WGS) entry which is preliminary data.</text>
</comment>
<keyword evidence="2" id="KW-1185">Reference proteome</keyword>
<dbReference type="PROSITE" id="PS50910">
    <property type="entry name" value="HEPN"/>
    <property type="match status" value="1"/>
</dbReference>
<dbReference type="EMBL" id="CACRXK020002260">
    <property type="protein sequence ID" value="CAB3993432.1"/>
    <property type="molecule type" value="Genomic_DNA"/>
</dbReference>
<dbReference type="SMART" id="SM00748">
    <property type="entry name" value="HEPN"/>
    <property type="match status" value="1"/>
</dbReference>
<dbReference type="Pfam" id="PF25794">
    <property type="entry name" value="SACS"/>
    <property type="match status" value="3"/>
</dbReference>
<evidence type="ECO:0000313" key="1">
    <source>
        <dbReference type="EMBL" id="CAB3993432.1"/>
    </source>
</evidence>
<evidence type="ECO:0000313" key="2">
    <source>
        <dbReference type="Proteomes" id="UP001152795"/>
    </source>
</evidence>
<dbReference type="NCBIfam" id="NF047352">
    <property type="entry name" value="P_loop_sacsin"/>
    <property type="match status" value="3"/>
</dbReference>
<sequence>MELIQNADDAGAREVKFLYDGRSFGKKYLATEHLQKYQGPALYAFNDAIFKPEDWEGIQNLMRSNKKSDILKVGRFGIGFNSVYHITDLPGIVSGNKIGFLDPHKRCFGNDYSGEQYVVKSRLLKGKIRDQFTPFQGVFDFDFHKNYESTLFRFPLRTCPSKLSQTEYTKEKVDKLFESLHEEASIILLFMKNIQHISVYERIDDGDEAKCIFKVEIAPEMCEMVKQKRQIMLQNAGEEDLTASSYIVDVCFSSDSEEKCFQWLVLNQIGLEGDERIAELSEKLSLLPWVGCAVPLNENAQKEDSGRIFCFLPLPRDVDCQTGLPVLVHGAFGVTDNRRGLLWPGSECQNNETAEWNVLLVEKILSAVIYNALKSIVTDCPITGLNEIQRRELVYSTVPKLNGVTGHWNCFVDPFFQKLRQLNLFHAQSSRGTSWITLQEGLLDQMGKAGVLQKTGNAVLETLLRNSQVIITDLPDHVMEMVEKYFGERQDITCEFFRNFLRSNSIKTASHDDKLSLLDYILHDSPRPEELSGIPLLPLASGKFVTFAKHCHDSDPSSSIFVSDGRCTEDLLPNMEDRFLDKNVSTETYQKLVAMATGLLDEINPTQMIKLTPELVVACLRSSLPDEWFNTSNQKDVVSWKPDCPGHPPEKWINDIWHWINDNFESLKQFEGIPLIPFQSNSEKALGVLSKNSRFIFNSDSSRNMQLPSQVVGLLKASGCIVLPCTSKLLHVRHPNISSYVASPVPAEVTLMLGKCSMEFAEHYIRNCSKDQRKVLQSFFAASQLLSEKEKNIVRRLPVLNTLDGSCTAAFVREQFLSVASPKFKLRNSFKFHRASQIISSAEVKSLQLVRLLGLEPIEPADIFCRFLFPDIQTQSIYSLEETTSIMLWILERKCEIQNEEFLKEIKDLSFVSTKNGELKKTCELYDPNDPVLADLFLGEDSKFPSKEFSKLISTLKELGLRAQDMITASDLLGVAERIALSDYQDALKKVQALVTIFQQSPEFLKMNLGGISLISQLAKLEWLPCAKKYPRGAGYPSFMHNKWYNSETKFFKPDELFRESHTLLVGTSAPILGIKMIDGIQNSLGIQKKVNVSKVIQHLKTAVNVWEDKVRPNSQYNEMLQKIYLYLSKVPSQEIVSEAIQRNKLVKWIWHGSGFCSPKQMALEKDLPFEFRPPLFLLPDTLNDGGTLTRFFKSHGVRDQFSKDDIILVLAAIKEEHEEPQNKISPKSMKKDLNFCRSVLEWLVNDGQRLSEDLRAKVFVPVQSDENKMVLKECEKCTYCDQEWLKLGKTELDIPDDFHPIHDSIPPKLAILLGVPSLSSCLLSAESIEFEQTGPYEPITTRIKNILKEYKEGVGIFKELIQNADDAGATTVKFLVDWRNGKTDSLFSPDMAASQGPALWAYNDAVFTDKDFENINKLAGGTKIEDLSKIGRFGLGFNAVYHLTDVPSFISRNYLCVFDPNVNHISNHIRDKSRPGIRIDLAKNSRPLIAFADQFSLYDQVFGCKTALNNGETFHYQGTLFRFSFRTKCEAKKSEICETVYNFSKVKEIVRTLQRSASLLLLFTQNVKHVELHELSSAGKPEDTTLVLSINKEIQNTNTVSAPSYIKQCSEWWQRKLLKELPLDEAPSSLEQVKIVKTENPSRITGTKRSLVNSCTWLVAYCVGKDRSIEFAVQEGQKDGLLPLAGAAALLQSNANNKIVDSKIFAAKRTEGEAFCFLPLSISTGLPIHVNSSFAVRSNRDGIWEKTTAEENLESRWNDCLLQDAIPEAYFKLLSRMVGLWQNAHLSQFDKQFHDFWPRLANSGASWTTVVSSFYTKLVQRDLKLFYSSGKWMNITDGYLLDEELRKVKRVVKTLQSVGVYVFDLPSDVINSMKNSIDSSATAVVQKQTLSLVSFFEHFLFPNLPCISADLRNPIVHHGLRYILEKSREDWKQLNSLYKKTECIPCSPDGQTLARPCDLISPEVKSIAVLYSPDENRFPTGELDDSQLYALEQLGMVKLLCWQEICDRAKSIDKLAMKDKGLALRRSQSLIKYLRRNIEHLTEVDKSDSDLQNIKFLPVRLAPPVYYTLPWKGAEFHTIEFRSPSDLFLLKDVNLIGSSCLIVDDTEQSGCGRMEVLGNVLGFLHRRPSCQQVLQQLEITRESNSDDKTKITVCKRVYKHLNDELVKNRDVSVITKLKNTAWLFLHGKFVENRKIALEWKGYAVPFLYSVPDEYKREFVELLKVTGIKEMFTPSDFLEALDSLQGSKQDSRLIPEDIKLIVTLISELRYQSDNLVKQRVGTIPLPDAQGVLYNSKDLTIPESFHVKYAGNERYIHSDINRNIALKLGAKPLRARRREKYGNTLSISFGQFEKLTDRIKNILYSYPCDVGILKELVQNADDAKATEIQFIYDKRILPHERVLQTNAKKIQGPALCVYNNKHFSEDDLNGICKLGIGSKQDDPAKTGQYGIGFNAVYHLTDCPSFLSDDNTLCILDPHCEYSPEATSEAPGGKYNNIDHDFKDIFSDTVSGYLGDFGDHFPLQGSTMFRLPLRTNEQSKTSEISNCSVTDQVMMDLISKFKKEAKKLLLFLNHVKKIGLWEINSKSELKPIYSVSSQLKRNYEKKLPELHRHLQEYKTVATCDVPMKDTTYTIRIEDTDKLKEKWLIHQRFGIKTEATTTERIHQSCGVKTKAIKTEQIHQSSCIKTEAMKTEQSHPSSGIKTETLKTEKNLQSSDVNTKAIKTEEIDRSSCIKTEAMKSEQSHPSSGIKTETMKAEKNLQSSGIKTEAMIYEQSPNVCDLGLFPRGAIAALLSSNRDCSEEYVAYCFLPLPVKTMLPVHVNGHFALDGSRRDLWFDTSGTCRKTVWNAFMKKRVLGPAYASLITKAREYIPHCERDSEKIYFSSKDDATKALDWYHNLFPNPVANPKWKTLVVAVYQCLKESPILPVVSQTRGIVVTEKDNQGEWRSSKSSDARFPRKYEETACSSGSFRSVFGKYSYYQSKYQESARESNSEHMKRARYATFAERRADALTKYYIEWLPPNIVYFTKEEEREIRQSLLAALLRIHMPVLLYTPLNIHKALLESEVESRFLDPENVIKFLLTSQDESSRCNIGKLPVQLNSSNFQNKSNLGSILEYCEKTLKKFPEYIQGLPLLLTDDNMLRAFSSECPVYCSLFSKLFPDKAFKCVQIDFVPLLSTFCGLEPDVIRDLTIQSLATEFMPDVFNGKLELGGKEHVPWNYPEEGVLSKEWFTRLWKFLQIAEKREENKSRMDGEYLISICAEDNSSNESSSLVTCLGKYPIIPTTDGKLATVDNGKTVLAVTNDKKGSSLQQEVTEILKSLSCPFLDKSITKDALSVVLRVVADPHCKSDVLHVLHYMNSTGILDMSKFDEKDIKSLLIFFQAECKNDESMNMAKTLSFYKGVDGDYHSLSSYYTYIVIPIGLPGDGIKELQTIYGKRVLFLPSLTSDLGRLYRALGVVVDCDICKFYITYVLPNFSSLSRKWQEEFLAIIKDTRPEELKELKQKLRSTRCIPDQSGSLRVASSYFNPHNELFKVMFKPEADVFPTAPFNKIEWIDFLIEIGLKEDCDEQQFVTFARGVEESAQCMSKYDLNIIAQSKALVKYLSENGKNWFHVTISDIEFIAPEEVENELSSLHPQYRVNGKLEFVSYRESMQWTDRHLVWTSAKLLPEWAYPKFDSRLLLLLGIPAKPPLESVIDHVKIISKCASEIVMTDRTLPEKIIEVFKHVYDFLTETMQNCTEEPPFANCNEECRKIGKCLTNVACILLSKERCLVKGEELSFEDTEEKLKPHFYMVPRDYVQYEHLLKRLGVTEKITPSQMGNVLKSLKDSCTKDTMNSEEEEKACFATFVLFESLCDDSTEVESRLSNCEELNLASMKKRLVKSNELVYSMQSRLRESVAGQGYEILYPLEKCGLKRELEDAYLNALPKRLRPTPLSSLVREELDPSCKKNMACIYCTEMDCPFIQKIILVLRSSQFEHGILRLLKHQKNVSIPDDEDKERAARFTSTKLTVIKCMSQVQIHLVNVETKTPLPQSKIERTCHVEKQEKSWTLYIQHHFGGRKNYSIFAKAVNEIMDGCLKEIGELTDMLSCDSPSEIPGVLNDHNVAIDYNEEGEQLGQPVPNVYRYLMIQNPLCHFEEGTRVAYGEDEGGERNWKESEQAEGSTKYTLAKILARANPIDKAAREFDFNAEYKIDLGSKTEFRTISVLDIYSYNQDDMGNLISDDNVETRVNVFAEKCNISRALNLTKKLESLTQRRKVLRRLFLHWFRCKDPEVAAEMTTFIESEVTRLEILRVEETRFYTSYWKRREKRERSTFSGYSHWMSFGDHYDASEFVNPDKAEAKRLIKQSKADLDAAKMLLLDVTTFYSQVCHMSQQCVEKVLKGVLYAKCGIPQRELRSHNIDRLASLVSRLEGAPSEIERAYTVANYNMPTRFPDNQPKYRALTEEYSEKEAKEALEAAETVYTALEKFAHDSDD</sequence>